<evidence type="ECO:0000313" key="3">
    <source>
        <dbReference type="Proteomes" id="UP001201163"/>
    </source>
</evidence>
<dbReference type="EMBL" id="JAKELL010000024">
    <property type="protein sequence ID" value="KAH8991978.1"/>
    <property type="molecule type" value="Genomic_DNA"/>
</dbReference>
<accession>A0AAD4LKI1</accession>
<evidence type="ECO:0000313" key="2">
    <source>
        <dbReference type="EMBL" id="KAH8991978.1"/>
    </source>
</evidence>
<dbReference type="Proteomes" id="UP001201163">
    <property type="component" value="Unassembled WGS sequence"/>
</dbReference>
<protein>
    <submittedName>
        <fullName evidence="2">Uncharacterized protein</fullName>
    </submittedName>
</protein>
<proteinExistence type="predicted"/>
<feature type="compositionally biased region" description="Polar residues" evidence="1">
    <location>
        <begin position="45"/>
        <end position="58"/>
    </location>
</feature>
<keyword evidence="3" id="KW-1185">Reference proteome</keyword>
<dbReference type="AlphaFoldDB" id="A0AAD4LKI1"/>
<name>A0AAD4LKI1_9AGAM</name>
<reference evidence="2" key="1">
    <citation type="submission" date="2022-01" db="EMBL/GenBank/DDBJ databases">
        <title>Comparative genomics reveals a dynamic genome evolution in the ectomycorrhizal milk-cap (Lactarius) mushrooms.</title>
        <authorList>
            <consortium name="DOE Joint Genome Institute"/>
            <person name="Lebreton A."/>
            <person name="Tang N."/>
            <person name="Kuo A."/>
            <person name="LaButti K."/>
            <person name="Drula E."/>
            <person name="Barry K."/>
            <person name="Clum A."/>
            <person name="Lipzen A."/>
            <person name="Mousain D."/>
            <person name="Ng V."/>
            <person name="Wang R."/>
            <person name="Wang X."/>
            <person name="Dai Y."/>
            <person name="Henrissat B."/>
            <person name="Grigoriev I.V."/>
            <person name="Guerin-Laguette A."/>
            <person name="Yu F."/>
            <person name="Martin F.M."/>
        </authorList>
    </citation>
    <scope>NUCLEOTIDE SEQUENCE</scope>
    <source>
        <strain evidence="2">QP</strain>
    </source>
</reference>
<sequence length="64" mass="6795">MPSQTYTAPSGSNSTGFFPSGPSAPHAFSTLHTSPRDQHSMYASLGTSYQTRKTSQMGAGNKKK</sequence>
<feature type="compositionally biased region" description="Polar residues" evidence="1">
    <location>
        <begin position="1"/>
        <end position="17"/>
    </location>
</feature>
<feature type="region of interest" description="Disordered" evidence="1">
    <location>
        <begin position="1"/>
        <end position="64"/>
    </location>
</feature>
<comment type="caution">
    <text evidence="2">The sequence shown here is derived from an EMBL/GenBank/DDBJ whole genome shotgun (WGS) entry which is preliminary data.</text>
</comment>
<evidence type="ECO:0000256" key="1">
    <source>
        <dbReference type="SAM" id="MobiDB-lite"/>
    </source>
</evidence>
<organism evidence="2 3">
    <name type="scientific">Lactarius akahatsu</name>
    <dbReference type="NCBI Taxonomy" id="416441"/>
    <lineage>
        <taxon>Eukaryota</taxon>
        <taxon>Fungi</taxon>
        <taxon>Dikarya</taxon>
        <taxon>Basidiomycota</taxon>
        <taxon>Agaricomycotina</taxon>
        <taxon>Agaricomycetes</taxon>
        <taxon>Russulales</taxon>
        <taxon>Russulaceae</taxon>
        <taxon>Lactarius</taxon>
    </lineage>
</organism>
<gene>
    <name evidence="2" type="ORF">EDB92DRAFT_1859252</name>
</gene>